<dbReference type="EMBL" id="FXBL01000004">
    <property type="protein sequence ID" value="SMH27431.1"/>
    <property type="molecule type" value="Genomic_DNA"/>
</dbReference>
<dbReference type="InterPro" id="IPR000182">
    <property type="entry name" value="GNAT_dom"/>
</dbReference>
<sequence length="184" mass="20064">MTLDIRPAMPDDLPAIAAIYADAVTHGAASYELEAPSLEEMRSRYQGLVSAGYPYFVAAEGNTILGYAYAGPFRPRRAYRFMVEDSIYLAPESQGKGIGSLLLARLVAECTRLGFRQIAAVIGDGERNLASIRLHEKAGFRHAGVLEGSGYKHGRWLDTVFMQLTMNGGKDLPPDPESLPGRMV</sequence>
<reference evidence="2 3" key="1">
    <citation type="submission" date="2017-04" db="EMBL/GenBank/DDBJ databases">
        <authorList>
            <person name="Afonso C.L."/>
            <person name="Miller P.J."/>
            <person name="Scott M.A."/>
            <person name="Spackman E."/>
            <person name="Goraichik I."/>
            <person name="Dimitrov K.M."/>
            <person name="Suarez D.L."/>
            <person name="Swayne D.E."/>
        </authorList>
    </citation>
    <scope>NUCLEOTIDE SEQUENCE [LARGE SCALE GENOMIC DNA]</scope>
    <source>
        <strain evidence="2 3">B5P</strain>
    </source>
</reference>
<dbReference type="OrthoDB" id="5459937at2"/>
<organism evidence="2 3">
    <name type="scientific">Mesorhizobium australicum</name>
    <dbReference type="NCBI Taxonomy" id="536018"/>
    <lineage>
        <taxon>Bacteria</taxon>
        <taxon>Pseudomonadati</taxon>
        <taxon>Pseudomonadota</taxon>
        <taxon>Alphaproteobacteria</taxon>
        <taxon>Hyphomicrobiales</taxon>
        <taxon>Phyllobacteriaceae</taxon>
        <taxon>Mesorhizobium</taxon>
    </lineage>
</organism>
<evidence type="ECO:0000313" key="2">
    <source>
        <dbReference type="EMBL" id="SMH27431.1"/>
    </source>
</evidence>
<dbReference type="RefSeq" id="WP_085462725.1">
    <property type="nucleotide sequence ID" value="NZ_FXBL01000004.1"/>
</dbReference>
<dbReference type="InterPro" id="IPR016181">
    <property type="entry name" value="Acyl_CoA_acyltransferase"/>
</dbReference>
<gene>
    <name evidence="2" type="ORF">SAMN02982922_0521</name>
</gene>
<keyword evidence="3" id="KW-1185">Reference proteome</keyword>
<dbReference type="Pfam" id="PF00583">
    <property type="entry name" value="Acetyltransf_1"/>
    <property type="match status" value="1"/>
</dbReference>
<proteinExistence type="predicted"/>
<dbReference type="PROSITE" id="PS51186">
    <property type="entry name" value="GNAT"/>
    <property type="match status" value="1"/>
</dbReference>
<accession>A0A1X7MSW2</accession>
<protein>
    <submittedName>
        <fullName evidence="2">Phosphinothricin acetyltransferase</fullName>
    </submittedName>
</protein>
<feature type="domain" description="N-acetyltransferase" evidence="1">
    <location>
        <begin position="3"/>
        <end position="167"/>
    </location>
</feature>
<evidence type="ECO:0000259" key="1">
    <source>
        <dbReference type="PROSITE" id="PS51186"/>
    </source>
</evidence>
<dbReference type="PANTHER" id="PTHR43072:SF8">
    <property type="entry name" value="ACYLTRANSFERASE FABY-RELATED"/>
    <property type="match status" value="1"/>
</dbReference>
<evidence type="ECO:0000313" key="3">
    <source>
        <dbReference type="Proteomes" id="UP000193083"/>
    </source>
</evidence>
<name>A0A1X7MSW2_9HYPH</name>
<keyword evidence="2" id="KW-0808">Transferase</keyword>
<dbReference type="SUPFAM" id="SSF55729">
    <property type="entry name" value="Acyl-CoA N-acyltransferases (Nat)"/>
    <property type="match status" value="1"/>
</dbReference>
<dbReference type="Proteomes" id="UP000193083">
    <property type="component" value="Unassembled WGS sequence"/>
</dbReference>
<dbReference type="PANTHER" id="PTHR43072">
    <property type="entry name" value="N-ACETYLTRANSFERASE"/>
    <property type="match status" value="1"/>
</dbReference>
<dbReference type="Gene3D" id="3.40.630.30">
    <property type="match status" value="1"/>
</dbReference>
<dbReference type="GO" id="GO:0016747">
    <property type="term" value="F:acyltransferase activity, transferring groups other than amino-acyl groups"/>
    <property type="evidence" value="ECO:0007669"/>
    <property type="project" value="InterPro"/>
</dbReference>
<dbReference type="AlphaFoldDB" id="A0A1X7MSW2"/>
<dbReference type="CDD" id="cd04301">
    <property type="entry name" value="NAT_SF"/>
    <property type="match status" value="1"/>
</dbReference>